<evidence type="ECO:0000313" key="7">
    <source>
        <dbReference type="EMBL" id="JAT97765.1"/>
    </source>
</evidence>
<dbReference type="InterPro" id="IPR001590">
    <property type="entry name" value="Peptidase_M12B"/>
</dbReference>
<accession>A0A1E1XEV1</accession>
<evidence type="ECO:0000256" key="1">
    <source>
        <dbReference type="ARBA" id="ARBA00022670"/>
    </source>
</evidence>
<comment type="caution">
    <text evidence="5">Lacks conserved residue(s) required for the propagation of feature annotation.</text>
</comment>
<dbReference type="GO" id="GO:0004222">
    <property type="term" value="F:metalloendopeptidase activity"/>
    <property type="evidence" value="ECO:0007669"/>
    <property type="project" value="InterPro"/>
</dbReference>
<evidence type="ECO:0000256" key="2">
    <source>
        <dbReference type="ARBA" id="ARBA00022801"/>
    </source>
</evidence>
<keyword evidence="5" id="KW-0479">Metal-binding</keyword>
<dbReference type="Pfam" id="PF13688">
    <property type="entry name" value="Reprolysin_5"/>
    <property type="match status" value="1"/>
</dbReference>
<evidence type="ECO:0000256" key="3">
    <source>
        <dbReference type="ARBA" id="ARBA00022833"/>
    </source>
</evidence>
<dbReference type="Gene3D" id="3.40.390.10">
    <property type="entry name" value="Collagenase (Catalytic Domain)"/>
    <property type="match status" value="1"/>
</dbReference>
<evidence type="ECO:0000259" key="6">
    <source>
        <dbReference type="PROSITE" id="PS50215"/>
    </source>
</evidence>
<feature type="binding site" evidence="5">
    <location>
        <position position="317"/>
    </location>
    <ligand>
        <name>Zn(2+)</name>
        <dbReference type="ChEBI" id="CHEBI:29105"/>
        <note>catalytic</note>
    </ligand>
</feature>
<evidence type="ECO:0000256" key="4">
    <source>
        <dbReference type="ARBA" id="ARBA00023049"/>
    </source>
</evidence>
<dbReference type="SUPFAM" id="SSF55486">
    <property type="entry name" value="Metalloproteases ('zincins'), catalytic domain"/>
    <property type="match status" value="1"/>
</dbReference>
<feature type="non-terminal residue" evidence="7">
    <location>
        <position position="1"/>
    </location>
</feature>
<dbReference type="EMBL" id="GFAC01001423">
    <property type="protein sequence ID" value="JAT97765.1"/>
    <property type="molecule type" value="mRNA"/>
</dbReference>
<keyword evidence="2" id="KW-0378">Hydrolase</keyword>
<keyword evidence="3 5" id="KW-0862">Zinc</keyword>
<name>A0A1E1XEV1_9ACAR</name>
<protein>
    <submittedName>
        <fullName evidence="7">Putative tick metalloprotease</fullName>
    </submittedName>
</protein>
<keyword evidence="4 7" id="KW-0482">Metalloprotease</keyword>
<feature type="binding site" evidence="5">
    <location>
        <position position="327"/>
    </location>
    <ligand>
        <name>Zn(2+)</name>
        <dbReference type="ChEBI" id="CHEBI:29105"/>
        <note>catalytic</note>
    </ligand>
</feature>
<evidence type="ECO:0000256" key="5">
    <source>
        <dbReference type="PROSITE-ProRule" id="PRU00276"/>
    </source>
</evidence>
<dbReference type="PANTHER" id="PTHR11905">
    <property type="entry name" value="ADAM A DISINTEGRIN AND METALLOPROTEASE DOMAIN"/>
    <property type="match status" value="1"/>
</dbReference>
<feature type="active site" evidence="5">
    <location>
        <position position="318"/>
    </location>
</feature>
<feature type="non-terminal residue" evidence="7">
    <location>
        <position position="485"/>
    </location>
</feature>
<proteinExistence type="evidence at transcript level"/>
<sequence length="485" mass="54169">FFYNADLRSQNGLGEESIYVFPEVYEERQGTSEKVLVIHDGYSLNLRRASVLADTLLLRDETEDGIIDTYVDGAQYERHLYKDALNQASLLVAPRSEGKYKIVGLLNLTHRIEPLTSSERSSAGRNPHRISKVIVEDGIYAVAEEAEHKFEERANVHRKGGQSLPTDFTIELYFISDLEHTKKFKKNADHVEYVTLFMLSVSLQLQQLHPPGSILIKAIHGTYTKKQPYVNLTTDGRLLADETLIQLSMHTWKSSAVLRSDIFYLATGRDAAYHHNGAISSALLGLAHVKGACNEKTKFAVGEDITEPFSGVHTAIHEIGHLIGAKHDGEDYSIVACRAENGYIMSPTSGGIRNYLFSLCSKLAFNEFLRSPDSSCLKDVISQSRIVLLPQDRVPKMGAAVNRAEYCWQYFAYREASYDPVGTADDQCSFRCKLVGKNGKAEYAEIWAPDAIPCDKSDAKRKCRSGVCLPVNKSPRIGQKNQIIK</sequence>
<feature type="domain" description="Peptidase M12B" evidence="6">
    <location>
        <begin position="168"/>
        <end position="381"/>
    </location>
</feature>
<organism evidence="7">
    <name type="scientific">Amblyomma aureolatum</name>
    <dbReference type="NCBI Taxonomy" id="187763"/>
    <lineage>
        <taxon>Eukaryota</taxon>
        <taxon>Metazoa</taxon>
        <taxon>Ecdysozoa</taxon>
        <taxon>Arthropoda</taxon>
        <taxon>Chelicerata</taxon>
        <taxon>Arachnida</taxon>
        <taxon>Acari</taxon>
        <taxon>Parasitiformes</taxon>
        <taxon>Ixodida</taxon>
        <taxon>Ixodoidea</taxon>
        <taxon>Ixodidae</taxon>
        <taxon>Amblyomminae</taxon>
        <taxon>Amblyomma</taxon>
    </lineage>
</organism>
<feature type="binding site" evidence="5">
    <location>
        <position position="321"/>
    </location>
    <ligand>
        <name>Zn(2+)</name>
        <dbReference type="ChEBI" id="CHEBI:29105"/>
        <note>catalytic</note>
    </ligand>
</feature>
<keyword evidence="1 7" id="KW-0645">Protease</keyword>
<dbReference type="PROSITE" id="PS50215">
    <property type="entry name" value="ADAM_MEPRO"/>
    <property type="match status" value="1"/>
</dbReference>
<dbReference type="PANTHER" id="PTHR11905:SF159">
    <property type="entry name" value="ADAM METALLOPROTEASE"/>
    <property type="match status" value="1"/>
</dbReference>
<dbReference type="AlphaFoldDB" id="A0A1E1XEV1"/>
<dbReference type="GO" id="GO:0046872">
    <property type="term" value="F:metal ion binding"/>
    <property type="evidence" value="ECO:0007669"/>
    <property type="project" value="UniProtKB-KW"/>
</dbReference>
<dbReference type="InterPro" id="IPR024079">
    <property type="entry name" value="MetalloPept_cat_dom_sf"/>
</dbReference>
<dbReference type="GO" id="GO:0006509">
    <property type="term" value="P:membrane protein ectodomain proteolysis"/>
    <property type="evidence" value="ECO:0007669"/>
    <property type="project" value="TreeGrafter"/>
</dbReference>
<reference evidence="7" key="1">
    <citation type="journal article" date="2017" name="Front. Cell. Infect. Microbiol.">
        <title>The Distinct Transcriptional Response of the Midgut of Amblyomma sculptum and Amblyomma aureolatum Ticks to Rickettsia rickettsii Correlates to Their Differences in Susceptibility to Infection.</title>
        <authorList>
            <person name="Martins L.A."/>
            <person name="Galletti M.F.B.M."/>
            <person name="Ribeiro J.M."/>
            <person name="Fujita A."/>
            <person name="Costa F.B."/>
            <person name="Labruna M.B."/>
            <person name="Daffre S."/>
            <person name="Fogaca A.C."/>
        </authorList>
    </citation>
    <scope>NUCLEOTIDE SEQUENCE</scope>
</reference>